<dbReference type="EMBL" id="FOFP01000002">
    <property type="protein sequence ID" value="SEP84146.1"/>
    <property type="molecule type" value="Genomic_DNA"/>
</dbReference>
<dbReference type="InterPro" id="IPR036291">
    <property type="entry name" value="NAD(P)-bd_dom_sf"/>
</dbReference>
<dbReference type="NCBIfam" id="NF005559">
    <property type="entry name" value="PRK07231.1"/>
    <property type="match status" value="1"/>
</dbReference>
<dbReference type="Pfam" id="PF13561">
    <property type="entry name" value="adh_short_C2"/>
    <property type="match status" value="1"/>
</dbReference>
<protein>
    <submittedName>
        <fullName evidence="3">NAD(P)-dependent dehydrogenase, short-chain alcohol dehydrogenase family</fullName>
    </submittedName>
</protein>
<organism evidence="3 4">
    <name type="scientific">Pseudomonas cuatrocienegasensis</name>
    <dbReference type="NCBI Taxonomy" id="543360"/>
    <lineage>
        <taxon>Bacteria</taxon>
        <taxon>Pseudomonadati</taxon>
        <taxon>Pseudomonadota</taxon>
        <taxon>Gammaproteobacteria</taxon>
        <taxon>Pseudomonadales</taxon>
        <taxon>Pseudomonadaceae</taxon>
        <taxon>Pseudomonas</taxon>
    </lineage>
</organism>
<keyword evidence="2" id="KW-0560">Oxidoreductase</keyword>
<proteinExistence type="inferred from homology"/>
<dbReference type="InterPro" id="IPR002347">
    <property type="entry name" value="SDR_fam"/>
</dbReference>
<dbReference type="Gene3D" id="3.40.50.720">
    <property type="entry name" value="NAD(P)-binding Rossmann-like Domain"/>
    <property type="match status" value="1"/>
</dbReference>
<gene>
    <name evidence="3" type="ORF">SAMN05216600_1028</name>
</gene>
<dbReference type="NCBIfam" id="NF004324">
    <property type="entry name" value="PRK05717.1"/>
    <property type="match status" value="1"/>
</dbReference>
<name>A0ABY1B3E7_9PSED</name>
<dbReference type="PANTHER" id="PTHR24321">
    <property type="entry name" value="DEHYDROGENASES, SHORT CHAIN"/>
    <property type="match status" value="1"/>
</dbReference>
<reference evidence="3 4" key="1">
    <citation type="submission" date="2016-10" db="EMBL/GenBank/DDBJ databases">
        <authorList>
            <person name="Varghese N."/>
            <person name="Submissions S."/>
        </authorList>
    </citation>
    <scope>NUCLEOTIDE SEQUENCE [LARGE SCALE GENOMIC DNA]</scope>
    <source>
        <strain evidence="3 4">CIP 109853</strain>
    </source>
</reference>
<dbReference type="PRINTS" id="PR00080">
    <property type="entry name" value="SDRFAMILY"/>
</dbReference>
<dbReference type="Proteomes" id="UP000198512">
    <property type="component" value="Unassembled WGS sequence"/>
</dbReference>
<evidence type="ECO:0000256" key="1">
    <source>
        <dbReference type="ARBA" id="ARBA00006484"/>
    </source>
</evidence>
<comment type="caution">
    <text evidence="3">The sequence shown here is derived from an EMBL/GenBank/DDBJ whole genome shotgun (WGS) entry which is preliminary data.</text>
</comment>
<accession>A0ABY1B3E7</accession>
<evidence type="ECO:0000256" key="2">
    <source>
        <dbReference type="ARBA" id="ARBA00023002"/>
    </source>
</evidence>
<sequence length="264" mass="28152">MGEQAALDWQPTRAGATNGKVALVTGAARGIGLGISAWLIAEGWHVVLADVDRSRGTRVAKALGEQAWFVALDVSQESQVQVAVAEVLGQFGRLDALVCNAGLSEPHNLPLERLDLARWNRTLAVNLTGALLLAKHCVPYLRAHRGAIVNIASTRASQSEADCEAYAASKGGLVALTHALSISLGPEVRVNAVSPGWIDARDRRAQRDAPLRSEDHTQHPVGRVGTVEDVAAMVAWLLSPRAGFVTGQEFVVDGGMSRKMQYLD</sequence>
<dbReference type="PANTHER" id="PTHR24321:SF8">
    <property type="entry name" value="ESTRADIOL 17-BETA-DEHYDROGENASE 8-RELATED"/>
    <property type="match status" value="1"/>
</dbReference>
<dbReference type="InterPro" id="IPR020904">
    <property type="entry name" value="Sc_DH/Rdtase_CS"/>
</dbReference>
<dbReference type="SUPFAM" id="SSF51735">
    <property type="entry name" value="NAD(P)-binding Rossmann-fold domains"/>
    <property type="match status" value="1"/>
</dbReference>
<keyword evidence="4" id="KW-1185">Reference proteome</keyword>
<evidence type="ECO:0000313" key="4">
    <source>
        <dbReference type="Proteomes" id="UP000198512"/>
    </source>
</evidence>
<evidence type="ECO:0000313" key="3">
    <source>
        <dbReference type="EMBL" id="SEP84146.1"/>
    </source>
</evidence>
<dbReference type="PRINTS" id="PR00081">
    <property type="entry name" value="GDHRDH"/>
</dbReference>
<comment type="similarity">
    <text evidence="1">Belongs to the short-chain dehydrogenases/reductases (SDR) family.</text>
</comment>
<dbReference type="PROSITE" id="PS00061">
    <property type="entry name" value="ADH_SHORT"/>
    <property type="match status" value="1"/>
</dbReference>